<evidence type="ECO:0000256" key="2">
    <source>
        <dbReference type="ARBA" id="ARBA00023125"/>
    </source>
</evidence>
<evidence type="ECO:0000256" key="3">
    <source>
        <dbReference type="ARBA" id="ARBA00023163"/>
    </source>
</evidence>
<dbReference type="RefSeq" id="WP_093181138.1">
    <property type="nucleotide sequence ID" value="NZ_FMYH01000001.1"/>
</dbReference>
<dbReference type="SMART" id="SM00345">
    <property type="entry name" value="HTH_GNTR"/>
    <property type="match status" value="1"/>
</dbReference>
<name>A0A1G6HDT2_9MICO</name>
<dbReference type="InterPro" id="IPR011663">
    <property type="entry name" value="UTRA"/>
</dbReference>
<keyword evidence="6" id="KW-1185">Reference proteome</keyword>
<organism evidence="5 6">
    <name type="scientific">Sanguibacter gelidistatuariae</name>
    <dbReference type="NCBI Taxonomy" id="1814289"/>
    <lineage>
        <taxon>Bacteria</taxon>
        <taxon>Bacillati</taxon>
        <taxon>Actinomycetota</taxon>
        <taxon>Actinomycetes</taxon>
        <taxon>Micrococcales</taxon>
        <taxon>Sanguibacteraceae</taxon>
        <taxon>Sanguibacter</taxon>
    </lineage>
</organism>
<evidence type="ECO:0000313" key="6">
    <source>
        <dbReference type="Proteomes" id="UP000199039"/>
    </source>
</evidence>
<dbReference type="GO" id="GO:0045892">
    <property type="term" value="P:negative regulation of DNA-templated transcription"/>
    <property type="evidence" value="ECO:0007669"/>
    <property type="project" value="TreeGrafter"/>
</dbReference>
<evidence type="ECO:0000313" key="5">
    <source>
        <dbReference type="EMBL" id="SDB92248.1"/>
    </source>
</evidence>
<accession>A0A1G6HDT2</accession>
<dbReference type="STRING" id="1814289.SAMN05216410_0942"/>
<dbReference type="SUPFAM" id="SSF64288">
    <property type="entry name" value="Chorismate lyase-like"/>
    <property type="match status" value="1"/>
</dbReference>
<feature type="domain" description="HTH gntR-type" evidence="4">
    <location>
        <begin position="6"/>
        <end position="73"/>
    </location>
</feature>
<dbReference type="Pfam" id="PF00392">
    <property type="entry name" value="GntR"/>
    <property type="match status" value="1"/>
</dbReference>
<dbReference type="SUPFAM" id="SSF46785">
    <property type="entry name" value="Winged helix' DNA-binding domain"/>
    <property type="match status" value="1"/>
</dbReference>
<keyword evidence="2" id="KW-0238">DNA-binding</keyword>
<dbReference type="InterPro" id="IPR050679">
    <property type="entry name" value="Bact_HTH_transcr_reg"/>
</dbReference>
<evidence type="ECO:0000259" key="4">
    <source>
        <dbReference type="PROSITE" id="PS50949"/>
    </source>
</evidence>
<dbReference type="Proteomes" id="UP000199039">
    <property type="component" value="Unassembled WGS sequence"/>
</dbReference>
<reference evidence="5 6" key="1">
    <citation type="submission" date="2016-09" db="EMBL/GenBank/DDBJ databases">
        <authorList>
            <person name="Capua I."/>
            <person name="De Benedictis P."/>
            <person name="Joannis T."/>
            <person name="Lombin L.H."/>
            <person name="Cattoli G."/>
        </authorList>
    </citation>
    <scope>NUCLEOTIDE SEQUENCE [LARGE SCALE GENOMIC DNA]</scope>
    <source>
        <strain evidence="5 6">ISLP-3</strain>
    </source>
</reference>
<dbReference type="InterPro" id="IPR000524">
    <property type="entry name" value="Tscrpt_reg_HTH_GntR"/>
</dbReference>
<dbReference type="Gene3D" id="3.40.1410.10">
    <property type="entry name" value="Chorismate lyase-like"/>
    <property type="match status" value="1"/>
</dbReference>
<dbReference type="CDD" id="cd07377">
    <property type="entry name" value="WHTH_GntR"/>
    <property type="match status" value="1"/>
</dbReference>
<dbReference type="GO" id="GO:0003700">
    <property type="term" value="F:DNA-binding transcription factor activity"/>
    <property type="evidence" value="ECO:0007669"/>
    <property type="project" value="InterPro"/>
</dbReference>
<evidence type="ECO:0000256" key="1">
    <source>
        <dbReference type="ARBA" id="ARBA00023015"/>
    </source>
</evidence>
<keyword evidence="3" id="KW-0804">Transcription</keyword>
<proteinExistence type="predicted"/>
<dbReference type="SMART" id="SM00866">
    <property type="entry name" value="UTRA"/>
    <property type="match status" value="1"/>
</dbReference>
<dbReference type="InterPro" id="IPR028978">
    <property type="entry name" value="Chorismate_lyase_/UTRA_dom_sf"/>
</dbReference>
<dbReference type="GO" id="GO:0003677">
    <property type="term" value="F:DNA binding"/>
    <property type="evidence" value="ECO:0007669"/>
    <property type="project" value="UniProtKB-KW"/>
</dbReference>
<dbReference type="Pfam" id="PF07702">
    <property type="entry name" value="UTRA"/>
    <property type="match status" value="1"/>
</dbReference>
<dbReference type="PANTHER" id="PTHR44846">
    <property type="entry name" value="MANNOSYL-D-GLYCERATE TRANSPORT/METABOLISM SYSTEM REPRESSOR MNGR-RELATED"/>
    <property type="match status" value="1"/>
</dbReference>
<sequence length="240" mass="26123">MDGNYELKYEAMRAQIAADISSGLKPHEPLPSERKLMATYGVSRMTVRRALALLVDDGLVYSRRGSGTYVADPAMISKSLSLTSFSEDVRERGMTPGARSQQVRRLPAEADVAADLALSPGAPVVHLERVRTADGLPLCIEEVWLPADLVPANFAEGAVTSLYDTLSDLGIEPEMASQTIRATVVNVEQATQLDVAPHSAAFSVSRTTYAANARPIERAHSLYRADRYDFTFSIHRGARS</sequence>
<dbReference type="EMBL" id="FMYH01000001">
    <property type="protein sequence ID" value="SDB92248.1"/>
    <property type="molecule type" value="Genomic_DNA"/>
</dbReference>
<dbReference type="PRINTS" id="PR00035">
    <property type="entry name" value="HTHGNTR"/>
</dbReference>
<dbReference type="PROSITE" id="PS50949">
    <property type="entry name" value="HTH_GNTR"/>
    <property type="match status" value="1"/>
</dbReference>
<protein>
    <submittedName>
        <fullName evidence="5">Transcriptional regulator, GntR family</fullName>
    </submittedName>
</protein>
<dbReference type="AlphaFoldDB" id="A0A1G6HDT2"/>
<dbReference type="InterPro" id="IPR036388">
    <property type="entry name" value="WH-like_DNA-bd_sf"/>
</dbReference>
<dbReference type="PANTHER" id="PTHR44846:SF1">
    <property type="entry name" value="MANNOSYL-D-GLYCERATE TRANSPORT_METABOLISM SYSTEM REPRESSOR MNGR-RELATED"/>
    <property type="match status" value="1"/>
</dbReference>
<dbReference type="InterPro" id="IPR036390">
    <property type="entry name" value="WH_DNA-bd_sf"/>
</dbReference>
<keyword evidence="1" id="KW-0805">Transcription regulation</keyword>
<dbReference type="Gene3D" id="1.10.10.10">
    <property type="entry name" value="Winged helix-like DNA-binding domain superfamily/Winged helix DNA-binding domain"/>
    <property type="match status" value="1"/>
</dbReference>
<gene>
    <name evidence="5" type="ORF">SAMN05216410_0942</name>
</gene>